<name>F8SJI0_BPPA3</name>
<organismHost>
    <name type="scientific">Pseudomonas aeruginosa</name>
    <dbReference type="NCBI Taxonomy" id="287"/>
</organismHost>
<gene>
    <name evidence="1" type="primary">345</name>
</gene>
<reference evidence="1 2" key="1">
    <citation type="journal article" date="2011" name="Microbiology">
        <title>The Pseudomonas aeruginosa generalized transducing phage phiPA3 is a new member of the phiKZ-like group of 'jumbo' phages, and infects model laboratory strains and clinical isolates from cystic fibrosis patients.</title>
        <authorList>
            <person name="Monson R."/>
            <person name="Foulds I."/>
            <person name="Foweraker J."/>
            <person name="Welch M."/>
            <person name="Salmond G.P."/>
        </authorList>
    </citation>
    <scope>NUCLEOTIDE SEQUENCE [LARGE SCALE GENOMIC DNA]</scope>
</reference>
<dbReference type="KEGG" id="vg:26643873"/>
<organism evidence="1 2">
    <name type="scientific">Pseudomonas phage PhiPA3</name>
    <name type="common">Pseudomonas aeruginosa phage PhiPA3</name>
    <dbReference type="NCBI Taxonomy" id="998086"/>
    <lineage>
        <taxon>Viruses</taxon>
        <taxon>Duplodnaviria</taxon>
        <taxon>Heunggongvirae</taxon>
        <taxon>Uroviricota</taxon>
        <taxon>Caudoviricetes</taxon>
        <taxon>Chimalliviridae</taxon>
        <taxon>Miltoncavirus</taxon>
        <taxon>Miltoncavirus PhiPA3</taxon>
    </lineage>
</organism>
<evidence type="ECO:0000313" key="2">
    <source>
        <dbReference type="Proteomes" id="UP000008388"/>
    </source>
</evidence>
<keyword evidence="2" id="KW-1185">Reference proteome</keyword>
<dbReference type="Proteomes" id="UP000008388">
    <property type="component" value="Segment"/>
</dbReference>
<dbReference type="EMBL" id="HQ630627">
    <property type="protein sequence ID" value="AEH03768.1"/>
    <property type="molecule type" value="Genomic_DNA"/>
</dbReference>
<sequence>MTDKVAVIAIPRPLSPEHMIYLYNMVDRHNESLPDPFFNLEMVEDEEGGDGLYLIRPNAGYYWARHRYTENLEVMKSELIAQDIGYHDFTFVRVIFKAMDTLSYNGNLRIFKSPECDSYELDIRKVDVHLPIPGIRPKLKRILLTGEHNSLRSVRRWLKWNIIHNRGRLCQNVIHEAMKRMGSSSVHFITEDGFVARLTKQGINMVFANPQATAVRMTALANGLEEDILVKGLRRTESPPHAPMWTVMHDVYSYNQAFAM</sequence>
<accession>F8SJI0</accession>
<proteinExistence type="predicted"/>
<dbReference type="RefSeq" id="YP_009217424.1">
    <property type="nucleotide sequence ID" value="NC_028999.1"/>
</dbReference>
<evidence type="ECO:0000313" key="1">
    <source>
        <dbReference type="EMBL" id="AEH03768.1"/>
    </source>
</evidence>
<protein>
    <submittedName>
        <fullName evidence="1">Uncharacterized protein 345</fullName>
    </submittedName>
</protein>
<dbReference type="GeneID" id="26643873"/>